<dbReference type="AlphaFoldDB" id="A0A7W8N6K2"/>
<evidence type="ECO:0000313" key="4">
    <source>
        <dbReference type="EMBL" id="MBB5345095.1"/>
    </source>
</evidence>
<reference evidence="4 5" key="1">
    <citation type="submission" date="2020-08" db="EMBL/GenBank/DDBJ databases">
        <title>Genomic Encyclopedia of Type Strains, Phase IV (KMG-V): Genome sequencing to study the core and pangenomes of soil and plant-associated prokaryotes.</title>
        <authorList>
            <person name="Whitman W."/>
        </authorList>
    </citation>
    <scope>NUCLEOTIDE SEQUENCE [LARGE SCALE GENOMIC DNA]</scope>
    <source>
        <strain evidence="4 5">M8US30</strain>
    </source>
</reference>
<dbReference type="EMBL" id="JACHDZ010000005">
    <property type="protein sequence ID" value="MBB5345095.1"/>
    <property type="molecule type" value="Genomic_DNA"/>
</dbReference>
<evidence type="ECO:0000313" key="5">
    <source>
        <dbReference type="Proteomes" id="UP000569092"/>
    </source>
</evidence>
<dbReference type="SUPFAM" id="SSF52172">
    <property type="entry name" value="CheY-like"/>
    <property type="match status" value="1"/>
</dbReference>
<gene>
    <name evidence="4" type="ORF">HDF10_003086</name>
</gene>
<protein>
    <submittedName>
        <fullName evidence="4">DNA-binding NtrC family response regulator</fullName>
    </submittedName>
</protein>
<dbReference type="CDD" id="cd00156">
    <property type="entry name" value="REC"/>
    <property type="match status" value="1"/>
</dbReference>
<dbReference type="GO" id="GO:0003677">
    <property type="term" value="F:DNA binding"/>
    <property type="evidence" value="ECO:0007669"/>
    <property type="project" value="UniProtKB-KW"/>
</dbReference>
<keyword evidence="1 2" id="KW-0597">Phosphoprotein</keyword>
<feature type="modified residue" description="4-aspartylphosphate" evidence="2">
    <location>
        <position position="59"/>
    </location>
</feature>
<dbReference type="SMART" id="SM00448">
    <property type="entry name" value="REC"/>
    <property type="match status" value="1"/>
</dbReference>
<name>A0A7W8N6K2_9BACT</name>
<accession>A0A7W8N6K2</accession>
<organism evidence="4 5">
    <name type="scientific">Tunturiibacter lichenicola</name>
    <dbReference type="NCBI Taxonomy" id="2051959"/>
    <lineage>
        <taxon>Bacteria</taxon>
        <taxon>Pseudomonadati</taxon>
        <taxon>Acidobacteriota</taxon>
        <taxon>Terriglobia</taxon>
        <taxon>Terriglobales</taxon>
        <taxon>Acidobacteriaceae</taxon>
        <taxon>Tunturiibacter</taxon>
    </lineage>
</organism>
<dbReference type="GO" id="GO:0000160">
    <property type="term" value="P:phosphorelay signal transduction system"/>
    <property type="evidence" value="ECO:0007669"/>
    <property type="project" value="InterPro"/>
</dbReference>
<dbReference type="PANTHER" id="PTHR44591">
    <property type="entry name" value="STRESS RESPONSE REGULATOR PROTEIN 1"/>
    <property type="match status" value="1"/>
</dbReference>
<dbReference type="InterPro" id="IPR001789">
    <property type="entry name" value="Sig_transdc_resp-reg_receiver"/>
</dbReference>
<feature type="domain" description="Response regulatory" evidence="3">
    <location>
        <begin position="8"/>
        <end position="126"/>
    </location>
</feature>
<keyword evidence="4" id="KW-0238">DNA-binding</keyword>
<evidence type="ECO:0000256" key="1">
    <source>
        <dbReference type="ARBA" id="ARBA00022553"/>
    </source>
</evidence>
<dbReference type="InterPro" id="IPR011006">
    <property type="entry name" value="CheY-like_superfamily"/>
</dbReference>
<sequence>MLGSQKPKVLIVDDERVITDTLVTIFSNSGYEARGGYSAEEAVAIVESAEWCPQLAIIDVCLPGMNGIDLAVLFRALCPDCHIALFSGQAATGQMLEQAQQDGHSFEIFAKPVHPTELLGVASNKLSPLIADRKDQPASTDPMPQTSC</sequence>
<dbReference type="PANTHER" id="PTHR44591:SF3">
    <property type="entry name" value="RESPONSE REGULATORY DOMAIN-CONTAINING PROTEIN"/>
    <property type="match status" value="1"/>
</dbReference>
<evidence type="ECO:0000259" key="3">
    <source>
        <dbReference type="PROSITE" id="PS50110"/>
    </source>
</evidence>
<dbReference type="Proteomes" id="UP000569092">
    <property type="component" value="Unassembled WGS sequence"/>
</dbReference>
<evidence type="ECO:0000256" key="2">
    <source>
        <dbReference type="PROSITE-ProRule" id="PRU00169"/>
    </source>
</evidence>
<dbReference type="InterPro" id="IPR050595">
    <property type="entry name" value="Bact_response_regulator"/>
</dbReference>
<dbReference type="Gene3D" id="3.40.50.2300">
    <property type="match status" value="1"/>
</dbReference>
<dbReference type="Pfam" id="PF00072">
    <property type="entry name" value="Response_reg"/>
    <property type="match status" value="1"/>
</dbReference>
<dbReference type="PROSITE" id="PS50110">
    <property type="entry name" value="RESPONSE_REGULATORY"/>
    <property type="match status" value="1"/>
</dbReference>
<proteinExistence type="predicted"/>
<comment type="caution">
    <text evidence="4">The sequence shown here is derived from an EMBL/GenBank/DDBJ whole genome shotgun (WGS) entry which is preliminary data.</text>
</comment>